<organism evidence="2">
    <name type="scientific">Cafeteria roenbergensis</name>
    <name type="common">Marine flagellate</name>
    <dbReference type="NCBI Taxonomy" id="33653"/>
    <lineage>
        <taxon>Eukaryota</taxon>
        <taxon>Sar</taxon>
        <taxon>Stramenopiles</taxon>
        <taxon>Bigyra</taxon>
        <taxon>Opalozoa</taxon>
        <taxon>Bicosoecida</taxon>
        <taxon>Cafeteriaceae</taxon>
        <taxon>Cafeteria</taxon>
    </lineage>
</organism>
<evidence type="ECO:0000313" key="2">
    <source>
        <dbReference type="EMBL" id="CAD8561841.1"/>
    </source>
</evidence>
<dbReference type="EMBL" id="HBET01009190">
    <property type="protein sequence ID" value="CAD8561841.1"/>
    <property type="molecule type" value="Transcribed_RNA"/>
</dbReference>
<proteinExistence type="predicted"/>
<feature type="region of interest" description="Disordered" evidence="1">
    <location>
        <begin position="1"/>
        <end position="66"/>
    </location>
</feature>
<feature type="compositionally biased region" description="Low complexity" evidence="1">
    <location>
        <begin position="42"/>
        <end position="53"/>
    </location>
</feature>
<feature type="compositionally biased region" description="Acidic residues" evidence="1">
    <location>
        <begin position="20"/>
        <end position="34"/>
    </location>
</feature>
<evidence type="ECO:0000256" key="1">
    <source>
        <dbReference type="SAM" id="MobiDB-lite"/>
    </source>
</evidence>
<accession>A0A7S0JV33</accession>
<reference evidence="2" key="1">
    <citation type="submission" date="2021-01" db="EMBL/GenBank/DDBJ databases">
        <authorList>
            <person name="Corre E."/>
            <person name="Pelletier E."/>
            <person name="Niang G."/>
            <person name="Scheremetjew M."/>
            <person name="Finn R."/>
            <person name="Kale V."/>
            <person name="Holt S."/>
            <person name="Cochrane G."/>
            <person name="Meng A."/>
            <person name="Brown T."/>
            <person name="Cohen L."/>
        </authorList>
    </citation>
    <scope>NUCLEOTIDE SEQUENCE</scope>
    <source>
        <strain evidence="2">E4-10</strain>
    </source>
</reference>
<dbReference type="AlphaFoldDB" id="A0A7S0JV33"/>
<protein>
    <submittedName>
        <fullName evidence="2">Uncharacterized protein</fullName>
    </submittedName>
</protein>
<sequence length="186" mass="18916">MRKAGTSTSDVDAARHGIAELDDDDDDDDDDDGVDVDHAGRGEAAAGSAAGDGPVMSELSGPSSASPAVKAALAGRQAAIDRALPGGFTALPVNALRGDYRGPSATGVARWQAAEAVAADEDWRRSVVAQRIVPALSEAWTVDVRQGTAAEPLLAEPVTGGSLPFGWTVSQSRGAEAPAAWPVMAQ</sequence>
<feature type="compositionally biased region" description="Polar residues" evidence="1">
    <location>
        <begin position="1"/>
        <end position="10"/>
    </location>
</feature>
<name>A0A7S0JV33_CAFRO</name>
<gene>
    <name evidence="2" type="ORF">CROE0942_LOCUS6218</name>
</gene>